<keyword evidence="2" id="KW-1185">Reference proteome</keyword>
<dbReference type="Proteomes" id="UP000814176">
    <property type="component" value="Unassembled WGS sequence"/>
</dbReference>
<accession>A0ABQ8KS04</accession>
<comment type="caution">
    <text evidence="1">The sequence shown here is derived from an EMBL/GenBank/DDBJ whole genome shotgun (WGS) entry which is preliminary data.</text>
</comment>
<name>A0ABQ8KS04_9APHY</name>
<evidence type="ECO:0000313" key="1">
    <source>
        <dbReference type="EMBL" id="KAH9841339.1"/>
    </source>
</evidence>
<organism evidence="1 2">
    <name type="scientific">Rhodofomes roseus</name>
    <dbReference type="NCBI Taxonomy" id="34475"/>
    <lineage>
        <taxon>Eukaryota</taxon>
        <taxon>Fungi</taxon>
        <taxon>Dikarya</taxon>
        <taxon>Basidiomycota</taxon>
        <taxon>Agaricomycotina</taxon>
        <taxon>Agaricomycetes</taxon>
        <taxon>Polyporales</taxon>
        <taxon>Rhodofomes</taxon>
    </lineage>
</organism>
<proteinExistence type="predicted"/>
<dbReference type="RefSeq" id="XP_047782638.1">
    <property type="nucleotide sequence ID" value="XM_047919912.1"/>
</dbReference>
<dbReference type="EMBL" id="JADCUA010000003">
    <property type="protein sequence ID" value="KAH9841339.1"/>
    <property type="molecule type" value="Genomic_DNA"/>
</dbReference>
<evidence type="ECO:0000313" key="2">
    <source>
        <dbReference type="Proteomes" id="UP000814176"/>
    </source>
</evidence>
<sequence>MSAVNASTGYSNFQIRFGRSPRVLPPMVDAAPRATAGAAETAEQAADRVIRQLTEDVADARDCLIAAKVHQAAFANRSRGEEVPYAVGDKVMLSTLNRRRQYKATGEHRAAK</sequence>
<dbReference type="GeneID" id="72000644"/>
<protein>
    <submittedName>
        <fullName evidence="1">Uncharacterized protein</fullName>
    </submittedName>
</protein>
<reference evidence="1 2" key="1">
    <citation type="journal article" date="2021" name="Environ. Microbiol.">
        <title>Gene family expansions and transcriptome signatures uncover fungal adaptations to wood decay.</title>
        <authorList>
            <person name="Hage H."/>
            <person name="Miyauchi S."/>
            <person name="Viragh M."/>
            <person name="Drula E."/>
            <person name="Min B."/>
            <person name="Chaduli D."/>
            <person name="Navarro D."/>
            <person name="Favel A."/>
            <person name="Norest M."/>
            <person name="Lesage-Meessen L."/>
            <person name="Balint B."/>
            <person name="Merenyi Z."/>
            <person name="de Eugenio L."/>
            <person name="Morin E."/>
            <person name="Martinez A.T."/>
            <person name="Baldrian P."/>
            <person name="Stursova M."/>
            <person name="Martinez M.J."/>
            <person name="Novotny C."/>
            <person name="Magnuson J.K."/>
            <person name="Spatafora J.W."/>
            <person name="Maurice S."/>
            <person name="Pangilinan J."/>
            <person name="Andreopoulos W."/>
            <person name="LaButti K."/>
            <person name="Hundley H."/>
            <person name="Na H."/>
            <person name="Kuo A."/>
            <person name="Barry K."/>
            <person name="Lipzen A."/>
            <person name="Henrissat B."/>
            <person name="Riley R."/>
            <person name="Ahrendt S."/>
            <person name="Nagy L.G."/>
            <person name="Grigoriev I.V."/>
            <person name="Martin F."/>
            <person name="Rosso M.N."/>
        </authorList>
    </citation>
    <scope>NUCLEOTIDE SEQUENCE [LARGE SCALE GENOMIC DNA]</scope>
    <source>
        <strain evidence="1 2">CIRM-BRFM 1785</strain>
    </source>
</reference>
<gene>
    <name evidence="1" type="ORF">C8Q71DRAFT_695691</name>
</gene>
<feature type="non-terminal residue" evidence="1">
    <location>
        <position position="112"/>
    </location>
</feature>